<feature type="transmembrane region" description="Helical" evidence="1">
    <location>
        <begin position="26"/>
        <end position="43"/>
    </location>
</feature>
<evidence type="ECO:0000313" key="3">
    <source>
        <dbReference type="Proteomes" id="UP000215559"/>
    </source>
</evidence>
<organism evidence="2 3">
    <name type="scientific">candidate division WOR-3 bacterium JGI_Cruoil_03_51_56</name>
    <dbReference type="NCBI Taxonomy" id="1973747"/>
    <lineage>
        <taxon>Bacteria</taxon>
        <taxon>Bacteria division WOR-3</taxon>
    </lineage>
</organism>
<comment type="caution">
    <text evidence="2">The sequence shown here is derived from an EMBL/GenBank/DDBJ whole genome shotgun (WGS) entry which is preliminary data.</text>
</comment>
<keyword evidence="1" id="KW-0472">Membrane</keyword>
<evidence type="ECO:0000256" key="1">
    <source>
        <dbReference type="SAM" id="Phobius"/>
    </source>
</evidence>
<accession>A0A235BPF2</accession>
<proteinExistence type="predicted"/>
<name>A0A235BPF2_UNCW3</name>
<reference evidence="2 3" key="1">
    <citation type="submission" date="2017-07" db="EMBL/GenBank/DDBJ databases">
        <title>Recovery of genomes from metagenomes via a dereplication, aggregation, and scoring strategy.</title>
        <authorList>
            <person name="Sieber C.M."/>
            <person name="Probst A.J."/>
            <person name="Sharrar A."/>
            <person name="Thomas B.C."/>
            <person name="Hess M."/>
            <person name="Tringe S.G."/>
            <person name="Banfield J.F."/>
        </authorList>
    </citation>
    <scope>NUCLEOTIDE SEQUENCE [LARGE SCALE GENOMIC DNA]</scope>
    <source>
        <strain evidence="2">JGI_Cruoil_03_51_56</strain>
    </source>
</reference>
<evidence type="ECO:0000313" key="2">
    <source>
        <dbReference type="EMBL" id="OYD14072.1"/>
    </source>
</evidence>
<dbReference type="AlphaFoldDB" id="A0A235BPF2"/>
<sequence length="83" mass="9692">MSEKVTEVACDSAIRSDMVWYSLRGYLTWVLVILISLVAVGFVRKSEIVTRWESLDSSRALTFEEWRTRQVGVKRWKVVLQRA</sequence>
<keyword evidence="1" id="KW-1133">Transmembrane helix</keyword>
<dbReference type="EMBL" id="NOZP01000182">
    <property type="protein sequence ID" value="OYD14072.1"/>
    <property type="molecule type" value="Genomic_DNA"/>
</dbReference>
<keyword evidence="1" id="KW-0812">Transmembrane</keyword>
<protein>
    <submittedName>
        <fullName evidence="2">Uncharacterized protein</fullName>
    </submittedName>
</protein>
<dbReference type="Proteomes" id="UP000215559">
    <property type="component" value="Unassembled WGS sequence"/>
</dbReference>
<gene>
    <name evidence="2" type="ORF">CH330_09375</name>
</gene>